<feature type="non-terminal residue" evidence="2">
    <location>
        <position position="798"/>
    </location>
</feature>
<feature type="region of interest" description="Disordered" evidence="1">
    <location>
        <begin position="33"/>
        <end position="61"/>
    </location>
</feature>
<evidence type="ECO:0000313" key="3">
    <source>
        <dbReference type="Proteomes" id="UP000186817"/>
    </source>
</evidence>
<gene>
    <name evidence="2" type="ORF">AK812_SmicGene784</name>
</gene>
<evidence type="ECO:0000256" key="1">
    <source>
        <dbReference type="SAM" id="MobiDB-lite"/>
    </source>
</evidence>
<feature type="region of interest" description="Disordered" evidence="1">
    <location>
        <begin position="111"/>
        <end position="141"/>
    </location>
</feature>
<evidence type="ECO:0000313" key="2">
    <source>
        <dbReference type="EMBL" id="OLQ15022.1"/>
    </source>
</evidence>
<protein>
    <submittedName>
        <fullName evidence="2">Uncharacterized protein</fullName>
    </submittedName>
</protein>
<sequence>MLIALRSGNVFASADKDATGRAEATARGLPTMSLVRGGHRDRQDTTGTSHHRNPTTGTLTGTLTETRPNNSTMLRRSKSMLKIAQASPVQPDVRTEAFQWLAAQPKLWKGGNAKGEQWENRPGQEGGNVVPERSKMSTAGTQAQHRLVDLVRGTWSAWQRRMLRLLRLLRLYEGHDFMATSPSAATAALRTNPEIQTNSEGPASKLLGRVETQGQDKFESQTADQYVNQKDDMHGDANGCLDYLEDYEANSVGASAAGASALQSQMIFAQANAGDLSQTEPRRLMTMGIQQTRCDKVQCADDEAAMVIYSTGVASWLAAQPGQAGLKWKFPEMGDPEEDSYMVRYLTDARAASDLSVPLKVLPAGRPKVCISTNGARSFFALESKSRGLYEIPRLPTMSLVRGGHRDRQADASFAPGKPNTALEETPASEPKFCRWSLEVMEATTLNDSLCINSIFWPAQPWHIRPGQEGGNVAPERPSKHPKYEDERACLQHRPEACSHWTENDDHHSSRFQLNCAFTDCKVVDLVSPLIVLSGSTANMRRVLHLGCKLPSPSPATYWAGMGDAWPVIHAMLPAFAECYRTRGGGGGAPNLSVPQALQAEGWHACPSWGATLQGTLAHAAPHVPLQMRSHAEVFMNAAKVVGIAPPLGFYCRNASSNSTSSSSSSGMKAATGRAKPLLEQTAAKALRLNIDSWTWSEALSTRLRKNETSLDGERHVIPCPEEDRLAVPTIQIHGRKDDMHGDANGCLDYLEDYEANSVGASAAGASAIQSQMSFTQANAGDLSLTELRLMTMGIQQT</sequence>
<proteinExistence type="predicted"/>
<dbReference type="AlphaFoldDB" id="A0A1Q9F5U6"/>
<comment type="caution">
    <text evidence="2">The sequence shown here is derived from an EMBL/GenBank/DDBJ whole genome shotgun (WGS) entry which is preliminary data.</text>
</comment>
<keyword evidence="3" id="KW-1185">Reference proteome</keyword>
<dbReference type="Proteomes" id="UP000186817">
    <property type="component" value="Unassembled WGS sequence"/>
</dbReference>
<name>A0A1Q9F5U6_SYMMI</name>
<accession>A0A1Q9F5U6</accession>
<reference evidence="2 3" key="1">
    <citation type="submission" date="2016-02" db="EMBL/GenBank/DDBJ databases">
        <title>Genome analysis of coral dinoflagellate symbionts highlights evolutionary adaptations to a symbiotic lifestyle.</title>
        <authorList>
            <person name="Aranda M."/>
            <person name="Li Y."/>
            <person name="Liew Y.J."/>
            <person name="Baumgarten S."/>
            <person name="Simakov O."/>
            <person name="Wilson M."/>
            <person name="Piel J."/>
            <person name="Ashoor H."/>
            <person name="Bougouffa S."/>
            <person name="Bajic V.B."/>
            <person name="Ryu T."/>
            <person name="Ravasi T."/>
            <person name="Bayer T."/>
            <person name="Micklem G."/>
            <person name="Kim H."/>
            <person name="Bhak J."/>
            <person name="Lajeunesse T.C."/>
            <person name="Voolstra C.R."/>
        </authorList>
    </citation>
    <scope>NUCLEOTIDE SEQUENCE [LARGE SCALE GENOMIC DNA]</scope>
    <source>
        <strain evidence="2 3">CCMP2467</strain>
    </source>
</reference>
<dbReference type="EMBL" id="LSRX01000007">
    <property type="protein sequence ID" value="OLQ15022.1"/>
    <property type="molecule type" value="Genomic_DNA"/>
</dbReference>
<organism evidence="2 3">
    <name type="scientific">Symbiodinium microadriaticum</name>
    <name type="common">Dinoflagellate</name>
    <name type="synonym">Zooxanthella microadriatica</name>
    <dbReference type="NCBI Taxonomy" id="2951"/>
    <lineage>
        <taxon>Eukaryota</taxon>
        <taxon>Sar</taxon>
        <taxon>Alveolata</taxon>
        <taxon>Dinophyceae</taxon>
        <taxon>Suessiales</taxon>
        <taxon>Symbiodiniaceae</taxon>
        <taxon>Symbiodinium</taxon>
    </lineage>
</organism>